<keyword evidence="6" id="KW-1015">Disulfide bond</keyword>
<organism evidence="8 9">
    <name type="scientific">Gossypium raimondii</name>
    <name type="common">Peruvian cotton</name>
    <name type="synonym">Gossypium klotzschianum subsp. raimondii</name>
    <dbReference type="NCBI Taxonomy" id="29730"/>
    <lineage>
        <taxon>Eukaryota</taxon>
        <taxon>Viridiplantae</taxon>
        <taxon>Streptophyta</taxon>
        <taxon>Embryophyta</taxon>
        <taxon>Tracheophyta</taxon>
        <taxon>Spermatophyta</taxon>
        <taxon>Magnoliopsida</taxon>
        <taxon>eudicotyledons</taxon>
        <taxon>Gunneridae</taxon>
        <taxon>Pentapetalae</taxon>
        <taxon>rosids</taxon>
        <taxon>malvids</taxon>
        <taxon>Malvales</taxon>
        <taxon>Malvaceae</taxon>
        <taxon>Malvoideae</taxon>
        <taxon>Gossypium</taxon>
    </lineage>
</organism>
<dbReference type="InterPro" id="IPR008801">
    <property type="entry name" value="RALF"/>
</dbReference>
<evidence type="ECO:0000313" key="8">
    <source>
        <dbReference type="EMBL" id="KJB07356.1"/>
    </source>
</evidence>
<keyword evidence="4" id="KW-0372">Hormone</keyword>
<name>A0A0D2PTH0_GOSRA</name>
<dbReference type="GO" id="GO:0005576">
    <property type="term" value="C:extracellular region"/>
    <property type="evidence" value="ECO:0007669"/>
    <property type="project" value="UniProtKB-SubCell"/>
</dbReference>
<dbReference type="AlphaFoldDB" id="A0A0D2PTH0"/>
<dbReference type="OMA" id="TCSTYKR"/>
<evidence type="ECO:0000256" key="7">
    <source>
        <dbReference type="SAM" id="MobiDB-lite"/>
    </source>
</evidence>
<dbReference type="EMBL" id="CM001740">
    <property type="protein sequence ID" value="KJB07356.1"/>
    <property type="molecule type" value="Genomic_DNA"/>
</dbReference>
<gene>
    <name evidence="8" type="ORF">B456_001G091200</name>
</gene>
<sequence length="137" mass="14899">MLISNQVGSLCDKIGSKESMGKGLSLQILLTSFMILLNTIPSEPKSVSELKRYFHSLSNVTVIADHGEFEFLHSSYVERMLANAADSFVTPNTLIASKAAVDKCGRGNPYRSCLPPSNANPPKSETCSTYKRGKLCP</sequence>
<keyword evidence="3" id="KW-0964">Secreted</keyword>
<comment type="similarity">
    <text evidence="2">Belongs to the plant rapid alkalinization factor (RALF) family.</text>
</comment>
<accession>A0A0D2PTH0</accession>
<dbReference type="Proteomes" id="UP000032304">
    <property type="component" value="Chromosome 1"/>
</dbReference>
<comment type="subcellular location">
    <subcellularLocation>
        <location evidence="1">Secreted</location>
    </subcellularLocation>
</comment>
<dbReference type="GO" id="GO:0040008">
    <property type="term" value="P:regulation of growth"/>
    <property type="evidence" value="ECO:0007669"/>
    <property type="project" value="UniProtKB-ARBA"/>
</dbReference>
<evidence type="ECO:0000256" key="3">
    <source>
        <dbReference type="ARBA" id="ARBA00022525"/>
    </source>
</evidence>
<evidence type="ECO:0000256" key="2">
    <source>
        <dbReference type="ARBA" id="ARBA00009178"/>
    </source>
</evidence>
<protein>
    <submittedName>
        <fullName evidence="8">Uncharacterized protein</fullName>
    </submittedName>
</protein>
<proteinExistence type="inferred from homology"/>
<dbReference type="Pfam" id="PF05498">
    <property type="entry name" value="RALF"/>
    <property type="match status" value="1"/>
</dbReference>
<keyword evidence="5" id="KW-0732">Signal</keyword>
<evidence type="ECO:0000313" key="9">
    <source>
        <dbReference type="Proteomes" id="UP000032304"/>
    </source>
</evidence>
<dbReference type="GO" id="GO:0005179">
    <property type="term" value="F:hormone activity"/>
    <property type="evidence" value="ECO:0007669"/>
    <property type="project" value="UniProtKB-KW"/>
</dbReference>
<reference evidence="8 9" key="1">
    <citation type="journal article" date="2012" name="Nature">
        <title>Repeated polyploidization of Gossypium genomes and the evolution of spinnable cotton fibres.</title>
        <authorList>
            <person name="Paterson A.H."/>
            <person name="Wendel J.F."/>
            <person name="Gundlach H."/>
            <person name="Guo H."/>
            <person name="Jenkins J."/>
            <person name="Jin D."/>
            <person name="Llewellyn D."/>
            <person name="Showmaker K.C."/>
            <person name="Shu S."/>
            <person name="Udall J."/>
            <person name="Yoo M.J."/>
            <person name="Byers R."/>
            <person name="Chen W."/>
            <person name="Doron-Faigenboim A."/>
            <person name="Duke M.V."/>
            <person name="Gong L."/>
            <person name="Grimwood J."/>
            <person name="Grover C."/>
            <person name="Grupp K."/>
            <person name="Hu G."/>
            <person name="Lee T.H."/>
            <person name="Li J."/>
            <person name="Lin L."/>
            <person name="Liu T."/>
            <person name="Marler B.S."/>
            <person name="Page J.T."/>
            <person name="Roberts A.W."/>
            <person name="Romanel E."/>
            <person name="Sanders W.S."/>
            <person name="Szadkowski E."/>
            <person name="Tan X."/>
            <person name="Tang H."/>
            <person name="Xu C."/>
            <person name="Wang J."/>
            <person name="Wang Z."/>
            <person name="Zhang D."/>
            <person name="Zhang L."/>
            <person name="Ashrafi H."/>
            <person name="Bedon F."/>
            <person name="Bowers J.E."/>
            <person name="Brubaker C.L."/>
            <person name="Chee P.W."/>
            <person name="Das S."/>
            <person name="Gingle A.R."/>
            <person name="Haigler C.H."/>
            <person name="Harker D."/>
            <person name="Hoffmann L.V."/>
            <person name="Hovav R."/>
            <person name="Jones D.C."/>
            <person name="Lemke C."/>
            <person name="Mansoor S."/>
            <person name="ur Rahman M."/>
            <person name="Rainville L.N."/>
            <person name="Rambani A."/>
            <person name="Reddy U.K."/>
            <person name="Rong J.K."/>
            <person name="Saranga Y."/>
            <person name="Scheffler B.E."/>
            <person name="Scheffler J.A."/>
            <person name="Stelly D.M."/>
            <person name="Triplett B.A."/>
            <person name="Van Deynze A."/>
            <person name="Vaslin M.F."/>
            <person name="Waghmare V.N."/>
            <person name="Walford S.A."/>
            <person name="Wright R.J."/>
            <person name="Zaki E.A."/>
            <person name="Zhang T."/>
            <person name="Dennis E.S."/>
            <person name="Mayer K.F."/>
            <person name="Peterson D.G."/>
            <person name="Rokhsar D.S."/>
            <person name="Wang X."/>
            <person name="Schmutz J."/>
        </authorList>
    </citation>
    <scope>NUCLEOTIDE SEQUENCE [LARGE SCALE GENOMIC DNA]</scope>
</reference>
<evidence type="ECO:0000256" key="5">
    <source>
        <dbReference type="ARBA" id="ARBA00022729"/>
    </source>
</evidence>
<feature type="region of interest" description="Disordered" evidence="7">
    <location>
        <begin position="112"/>
        <end position="137"/>
    </location>
</feature>
<evidence type="ECO:0000256" key="6">
    <source>
        <dbReference type="ARBA" id="ARBA00023157"/>
    </source>
</evidence>
<keyword evidence="9" id="KW-1185">Reference proteome</keyword>
<dbReference type="Gramene" id="KJB07356">
    <property type="protein sequence ID" value="KJB07356"/>
    <property type="gene ID" value="B456_001G091200"/>
</dbReference>
<feature type="compositionally biased region" description="Polar residues" evidence="7">
    <location>
        <begin position="115"/>
        <end position="129"/>
    </location>
</feature>
<evidence type="ECO:0000256" key="1">
    <source>
        <dbReference type="ARBA" id="ARBA00004613"/>
    </source>
</evidence>
<evidence type="ECO:0000256" key="4">
    <source>
        <dbReference type="ARBA" id="ARBA00022702"/>
    </source>
</evidence>